<evidence type="ECO:0000256" key="1">
    <source>
        <dbReference type="ARBA" id="ARBA00022741"/>
    </source>
</evidence>
<dbReference type="Pfam" id="PF00488">
    <property type="entry name" value="MutS_V"/>
    <property type="match status" value="1"/>
</dbReference>
<dbReference type="GO" id="GO:0005739">
    <property type="term" value="C:mitochondrion"/>
    <property type="evidence" value="ECO:0007669"/>
    <property type="project" value="TreeGrafter"/>
</dbReference>
<dbReference type="InterPro" id="IPR017261">
    <property type="entry name" value="DNA_mismatch_repair_MutS/MSH"/>
</dbReference>
<reference evidence="7" key="1">
    <citation type="journal article" date="2020" name="Nature">
        <title>Giant virus diversity and host interactions through global metagenomics.</title>
        <authorList>
            <person name="Schulz F."/>
            <person name="Roux S."/>
            <person name="Paez-Espino D."/>
            <person name="Jungbluth S."/>
            <person name="Walsh D.A."/>
            <person name="Denef V.J."/>
            <person name="McMahon K.D."/>
            <person name="Konstantinidis K.T."/>
            <person name="Eloe-Fadrosh E.A."/>
            <person name="Kyrpides N.C."/>
            <person name="Woyke T."/>
        </authorList>
    </citation>
    <scope>NUCLEOTIDE SEQUENCE</scope>
    <source>
        <strain evidence="7">GVMAG-S-ERX555943-30</strain>
    </source>
</reference>
<dbReference type="CDD" id="cd00085">
    <property type="entry name" value="HNHc"/>
    <property type="match status" value="1"/>
</dbReference>
<dbReference type="PANTHER" id="PTHR11361:SF82">
    <property type="entry name" value="DNA MISMATCH REPAIR PROTEIN MSH1, MITOCHONDRIAL"/>
    <property type="match status" value="1"/>
</dbReference>
<proteinExistence type="predicted"/>
<dbReference type="GO" id="GO:0043504">
    <property type="term" value="P:mitochondrial DNA repair"/>
    <property type="evidence" value="ECO:0007669"/>
    <property type="project" value="TreeGrafter"/>
</dbReference>
<dbReference type="InterPro" id="IPR027417">
    <property type="entry name" value="P-loop_NTPase"/>
</dbReference>
<sequence length="1011" mass="116824">MSKYETINSIYDIYFNETEHYVKEYGEKTIVLMQVGGFFEMYGYREDDQINGSSIDEVCDYCGFSISEKKSLYNDCQLVMAGVPEYSIDKHIPLIMESGYTVVVFKQVDIEGSDKKKRVLENIYSPGTFIPQEESQVLSNNIICIWLELNTKLVNASNKSRYSLQYGASSVDMISGYSIMIQHSYNIESRKLLPSYFDELQRFISVNNPSETIIISSEGEETIRNIIDMNNVHSRLVHILAPKGNRKIIKCEKQVYQREVIQQYFNVNTYDSCDEFRTNMLATQSYCYLLNFITEHNPNLVKHIQLPDFNISCDRVVLANHTLSQLNIIDDNNLQSKSYGKKSSVSSLLNHCCTAMGKRAFKLQITNPTTNTLWLQREYSIIQHMLDNYSYDERMKIRKHLGKVTDIQRILGQIFLRKLTPVMMYKLYINIQEVLLCIDILKQDTVLLEYIWDQEQTNTTESLLDEIVSVFVQEKDYLDSVLNIENCAFVSNIKCCIDTPIIRMNNDELYDNTLNTYNDYEHKFIEVRDYLEMRIEEYEGKSNVSGYIKVHKTDKSGKYLEITAPRATKLKEALQSYEKDNKTARKPVLFSDIKFVTGNGKNKKIESPYIINVIHSILEYEGNVQKESIRVYENIMKEIETGHVDNLDKIASFITRLDLIQSKAYVAHEYNYSMPILEDHSQSFVHAYDLRHVLIEHLQQDETYVPNNIFLNKALESNEEDDYESGNLLYGTNAVGKTSFIRALGICVIMAQCGMYVPCSKLVFKPYTGVYSRIIGNDNLFRGLSTFAVEMSELRVILKEANKNSLILGDELCSGTELQSALSIFVSGLEKMYNKQSSFIFATHFHEIVNYDEIKSMKHLGIKHMEVIYNRELDELVYDRKIKEGSGTNTYGLEVCKSLHLDQDFLTRAYDIRDKYFKEFAGTLAKGTSRYNANKILGVCEMCKNELGTEVHHIEHQKDANEKGYVGTVHKNHKGNLMNICEKCHDEIHRNENIHAKKRKKKTLSGKVVLN</sequence>
<dbReference type="PANTHER" id="PTHR11361">
    <property type="entry name" value="DNA MISMATCH REPAIR PROTEIN MUTS FAMILY MEMBER"/>
    <property type="match status" value="1"/>
</dbReference>
<dbReference type="PIRSF" id="PIRSF037677">
    <property type="entry name" value="DNA_mis_repair_Msh6"/>
    <property type="match status" value="1"/>
</dbReference>
<dbReference type="InterPro" id="IPR000432">
    <property type="entry name" value="DNA_mismatch_repair_MutS_C"/>
</dbReference>
<keyword evidence="1" id="KW-0547">Nucleotide-binding</keyword>
<dbReference type="SUPFAM" id="SSF48334">
    <property type="entry name" value="DNA repair protein MutS, domain III"/>
    <property type="match status" value="1"/>
</dbReference>
<dbReference type="SUPFAM" id="SSF52540">
    <property type="entry name" value="P-loop containing nucleoside triphosphate hydrolases"/>
    <property type="match status" value="1"/>
</dbReference>
<dbReference type="InterPro" id="IPR007696">
    <property type="entry name" value="DNA_mismatch_repair_MutS_core"/>
</dbReference>
<dbReference type="GO" id="GO:0030983">
    <property type="term" value="F:mismatched DNA binding"/>
    <property type="evidence" value="ECO:0007669"/>
    <property type="project" value="InterPro"/>
</dbReference>
<evidence type="ECO:0000313" key="7">
    <source>
        <dbReference type="EMBL" id="QHS83336.1"/>
    </source>
</evidence>
<dbReference type="InterPro" id="IPR007695">
    <property type="entry name" value="DNA_mismatch_repair_MutS-lik_N"/>
</dbReference>
<dbReference type="Gene3D" id="3.40.1170.10">
    <property type="entry name" value="DNA repair protein MutS, domain I"/>
    <property type="match status" value="1"/>
</dbReference>
<dbReference type="Gene3D" id="1.10.1420.10">
    <property type="match status" value="2"/>
</dbReference>
<evidence type="ECO:0000259" key="6">
    <source>
        <dbReference type="SMART" id="SM00534"/>
    </source>
</evidence>
<dbReference type="InterPro" id="IPR036187">
    <property type="entry name" value="DNA_mismatch_repair_MutS_sf"/>
</dbReference>
<evidence type="ECO:0000256" key="2">
    <source>
        <dbReference type="ARBA" id="ARBA00022763"/>
    </source>
</evidence>
<dbReference type="GO" id="GO:0005524">
    <property type="term" value="F:ATP binding"/>
    <property type="evidence" value="ECO:0007669"/>
    <property type="project" value="UniProtKB-KW"/>
</dbReference>
<evidence type="ECO:0000259" key="5">
    <source>
        <dbReference type="SMART" id="SM00533"/>
    </source>
</evidence>
<keyword evidence="4" id="KW-0238">DNA-binding</keyword>
<dbReference type="InterPro" id="IPR016151">
    <property type="entry name" value="DNA_mismatch_repair_MutS_N"/>
</dbReference>
<organism evidence="7">
    <name type="scientific">viral metagenome</name>
    <dbReference type="NCBI Taxonomy" id="1070528"/>
    <lineage>
        <taxon>unclassified sequences</taxon>
        <taxon>metagenomes</taxon>
        <taxon>organismal metagenomes</taxon>
    </lineage>
</organism>
<dbReference type="GO" id="GO:0140664">
    <property type="term" value="F:ATP-dependent DNA damage sensor activity"/>
    <property type="evidence" value="ECO:0007669"/>
    <property type="project" value="InterPro"/>
</dbReference>
<dbReference type="GO" id="GO:0005634">
    <property type="term" value="C:nucleus"/>
    <property type="evidence" value="ECO:0007669"/>
    <property type="project" value="TreeGrafter"/>
</dbReference>
<accession>A0A6C0AUW1</accession>
<evidence type="ECO:0000256" key="3">
    <source>
        <dbReference type="ARBA" id="ARBA00022840"/>
    </source>
</evidence>
<dbReference type="EMBL" id="MN738752">
    <property type="protein sequence ID" value="QHS83336.1"/>
    <property type="molecule type" value="Genomic_DNA"/>
</dbReference>
<dbReference type="InterPro" id="IPR003615">
    <property type="entry name" value="HNH_nuc"/>
</dbReference>
<dbReference type="InterPro" id="IPR045076">
    <property type="entry name" value="MutS"/>
</dbReference>
<evidence type="ECO:0008006" key="8">
    <source>
        <dbReference type="Google" id="ProtNLM"/>
    </source>
</evidence>
<dbReference type="SMART" id="SM00533">
    <property type="entry name" value="MUTSd"/>
    <property type="match status" value="1"/>
</dbReference>
<feature type="domain" description="DNA mismatch repair protein MutS core" evidence="5">
    <location>
        <begin position="340"/>
        <end position="698"/>
    </location>
</feature>
<keyword evidence="2" id="KW-0227">DNA damage</keyword>
<name>A0A6C0AUW1_9ZZZZ</name>
<dbReference type="Pfam" id="PF05192">
    <property type="entry name" value="MutS_III"/>
    <property type="match status" value="1"/>
</dbReference>
<feature type="domain" description="DNA mismatch repair proteins mutS family" evidence="6">
    <location>
        <begin position="724"/>
        <end position="914"/>
    </location>
</feature>
<dbReference type="AlphaFoldDB" id="A0A6C0AUW1"/>
<evidence type="ECO:0000256" key="4">
    <source>
        <dbReference type="ARBA" id="ARBA00023125"/>
    </source>
</evidence>
<dbReference type="Gene3D" id="3.40.50.300">
    <property type="entry name" value="P-loop containing nucleotide triphosphate hydrolases"/>
    <property type="match status" value="1"/>
</dbReference>
<dbReference type="Pfam" id="PF01624">
    <property type="entry name" value="MutS_I"/>
    <property type="match status" value="1"/>
</dbReference>
<dbReference type="SMART" id="SM00534">
    <property type="entry name" value="MUTSac"/>
    <property type="match status" value="1"/>
</dbReference>
<dbReference type="GO" id="GO:0006298">
    <property type="term" value="P:mismatch repair"/>
    <property type="evidence" value="ECO:0007669"/>
    <property type="project" value="InterPro"/>
</dbReference>
<keyword evidence="3" id="KW-0067">ATP-binding</keyword>
<dbReference type="SUPFAM" id="SSF55271">
    <property type="entry name" value="DNA repair protein MutS, domain I"/>
    <property type="match status" value="1"/>
</dbReference>
<protein>
    <recommendedName>
        <fullName evidence="8">DNA mismatch repair proteins mutS family domain-containing protein</fullName>
    </recommendedName>
</protein>